<keyword evidence="2" id="KW-0677">Repeat</keyword>
<keyword evidence="3" id="KW-0106">Calcium</keyword>
<feature type="domain" description="EF-hand" evidence="5">
    <location>
        <begin position="118"/>
        <end position="153"/>
    </location>
</feature>
<gene>
    <name evidence="6" type="ORF">DH2020_037893</name>
</gene>
<proteinExistence type="predicted"/>
<dbReference type="CDD" id="cd00051">
    <property type="entry name" value="EFh"/>
    <property type="match status" value="1"/>
</dbReference>
<evidence type="ECO:0000256" key="1">
    <source>
        <dbReference type="ARBA" id="ARBA00022723"/>
    </source>
</evidence>
<name>A0ABR0V1F9_REHGL</name>
<dbReference type="PROSITE" id="PS00018">
    <property type="entry name" value="EF_HAND_1"/>
    <property type="match status" value="2"/>
</dbReference>
<dbReference type="Pfam" id="PF13499">
    <property type="entry name" value="EF-hand_7"/>
    <property type="match status" value="1"/>
</dbReference>
<keyword evidence="4" id="KW-0472">Membrane</keyword>
<evidence type="ECO:0000313" key="6">
    <source>
        <dbReference type="EMBL" id="KAK6128362.1"/>
    </source>
</evidence>
<dbReference type="Proteomes" id="UP001318860">
    <property type="component" value="Unassembled WGS sequence"/>
</dbReference>
<feature type="domain" description="EF-hand" evidence="5">
    <location>
        <begin position="156"/>
        <end position="190"/>
    </location>
</feature>
<keyword evidence="1" id="KW-0479">Metal-binding</keyword>
<keyword evidence="7" id="KW-1185">Reference proteome</keyword>
<keyword evidence="4" id="KW-1133">Transmembrane helix</keyword>
<evidence type="ECO:0000256" key="4">
    <source>
        <dbReference type="SAM" id="Phobius"/>
    </source>
</evidence>
<dbReference type="SUPFAM" id="SSF47473">
    <property type="entry name" value="EF-hand"/>
    <property type="match status" value="1"/>
</dbReference>
<organism evidence="6 7">
    <name type="scientific">Rehmannia glutinosa</name>
    <name type="common">Chinese foxglove</name>
    <dbReference type="NCBI Taxonomy" id="99300"/>
    <lineage>
        <taxon>Eukaryota</taxon>
        <taxon>Viridiplantae</taxon>
        <taxon>Streptophyta</taxon>
        <taxon>Embryophyta</taxon>
        <taxon>Tracheophyta</taxon>
        <taxon>Spermatophyta</taxon>
        <taxon>Magnoliopsida</taxon>
        <taxon>eudicotyledons</taxon>
        <taxon>Gunneridae</taxon>
        <taxon>Pentapetalae</taxon>
        <taxon>asterids</taxon>
        <taxon>lamiids</taxon>
        <taxon>Lamiales</taxon>
        <taxon>Orobanchaceae</taxon>
        <taxon>Rehmannieae</taxon>
        <taxon>Rehmannia</taxon>
    </lineage>
</organism>
<reference evidence="6 7" key="1">
    <citation type="journal article" date="2021" name="Comput. Struct. Biotechnol. J.">
        <title>De novo genome assembly of the potent medicinal plant Rehmannia glutinosa using nanopore technology.</title>
        <authorList>
            <person name="Ma L."/>
            <person name="Dong C."/>
            <person name="Song C."/>
            <person name="Wang X."/>
            <person name="Zheng X."/>
            <person name="Niu Y."/>
            <person name="Chen S."/>
            <person name="Feng W."/>
        </authorList>
    </citation>
    <scope>NUCLEOTIDE SEQUENCE [LARGE SCALE GENOMIC DNA]</scope>
    <source>
        <strain evidence="6">DH-2019</strain>
    </source>
</reference>
<keyword evidence="4" id="KW-0812">Transmembrane</keyword>
<dbReference type="InterPro" id="IPR011992">
    <property type="entry name" value="EF-hand-dom_pair"/>
</dbReference>
<evidence type="ECO:0000256" key="2">
    <source>
        <dbReference type="ARBA" id="ARBA00022737"/>
    </source>
</evidence>
<dbReference type="EMBL" id="JABTTQ020001745">
    <property type="protein sequence ID" value="KAK6128362.1"/>
    <property type="molecule type" value="Genomic_DNA"/>
</dbReference>
<comment type="caution">
    <text evidence="6">The sequence shown here is derived from an EMBL/GenBank/DDBJ whole genome shotgun (WGS) entry which is preliminary data.</text>
</comment>
<evidence type="ECO:0000313" key="7">
    <source>
        <dbReference type="Proteomes" id="UP001318860"/>
    </source>
</evidence>
<evidence type="ECO:0000256" key="3">
    <source>
        <dbReference type="ARBA" id="ARBA00022837"/>
    </source>
</evidence>
<dbReference type="PANTHER" id="PTHR10891">
    <property type="entry name" value="EF-HAND CALCIUM-BINDING DOMAIN CONTAINING PROTEIN"/>
    <property type="match status" value="1"/>
</dbReference>
<dbReference type="PROSITE" id="PS50222">
    <property type="entry name" value="EF_HAND_2"/>
    <property type="match status" value="2"/>
</dbReference>
<dbReference type="PRINTS" id="PR01697">
    <property type="entry name" value="PARVALBUMIN"/>
</dbReference>
<protein>
    <recommendedName>
        <fullName evidence="5">EF-hand domain-containing protein</fullName>
    </recommendedName>
</protein>
<dbReference type="InterPro" id="IPR018247">
    <property type="entry name" value="EF_Hand_1_Ca_BS"/>
</dbReference>
<evidence type="ECO:0000259" key="5">
    <source>
        <dbReference type="PROSITE" id="PS50222"/>
    </source>
</evidence>
<accession>A0ABR0V1F9</accession>
<dbReference type="SMART" id="SM00054">
    <property type="entry name" value="EFh"/>
    <property type="match status" value="2"/>
</dbReference>
<dbReference type="InterPro" id="IPR002048">
    <property type="entry name" value="EF_hand_dom"/>
</dbReference>
<dbReference type="InterPro" id="IPR039647">
    <property type="entry name" value="EF_hand_pair_protein_CML-like"/>
</dbReference>
<dbReference type="Gene3D" id="1.10.238.10">
    <property type="entry name" value="EF-hand"/>
    <property type="match status" value="1"/>
</dbReference>
<sequence>MSHNYVNQFPIENFSLNSIQLTVLILGLVEFLLLNLLIDSKKIYNFFLGFQSQLIDYSNDKDCEPNTKQEKRVDNISSRGEIDIVLRSFGMFCNSDEEKVTASMDANDLFNLFEEENPSLDEVKEAFDVFDNNRDGFIDAMELQKVLCALGLNEGLEMENCQRMIGVFDENGDGRIDFDEFVKFMESSFC</sequence>
<feature type="transmembrane region" description="Helical" evidence="4">
    <location>
        <begin position="19"/>
        <end position="38"/>
    </location>
</feature>